<evidence type="ECO:0000313" key="1">
    <source>
        <dbReference type="EMBL" id="WNZ43323.1"/>
    </source>
</evidence>
<sequence length="107" mass="12668">MLDLYDLIRNIEKRPAMYLGQPDISHLSAFLPGYFFARRQSGIPTTLQEQQFSEFQAWVERKFNVSYSQPWEKVICFFSPDETASLQQFFVLFNEFVKFQTAQSITH</sequence>
<dbReference type="AlphaFoldDB" id="A0AA96WPD6"/>
<gene>
    <name evidence="1" type="ORF">Q2T42_15820</name>
</gene>
<dbReference type="RefSeq" id="WP_316425654.1">
    <property type="nucleotide sequence ID" value="NZ_CP130144.1"/>
</dbReference>
<name>A0AA96WPD6_LEPBY</name>
<proteinExistence type="predicted"/>
<reference evidence="1" key="1">
    <citation type="journal article" date="2023" name="Plants (Basel)">
        <title>Genomic Analysis of Leptolyngbya boryana CZ1 Reveals Efficient Carbon Fixation Modules.</title>
        <authorList>
            <person name="Bai X."/>
            <person name="Wang H."/>
            <person name="Cheng W."/>
            <person name="Wang J."/>
            <person name="Ma M."/>
            <person name="Hu H."/>
            <person name="Song Z."/>
            <person name="Ma H."/>
            <person name="Fan Y."/>
            <person name="Du C."/>
            <person name="Xu J."/>
        </authorList>
    </citation>
    <scope>NUCLEOTIDE SEQUENCE</scope>
    <source>
        <strain evidence="1">CZ1</strain>
    </source>
</reference>
<organism evidence="1">
    <name type="scientific">Leptolyngbya boryana CZ1</name>
    <dbReference type="NCBI Taxonomy" id="3060204"/>
    <lineage>
        <taxon>Bacteria</taxon>
        <taxon>Bacillati</taxon>
        <taxon>Cyanobacteriota</taxon>
        <taxon>Cyanophyceae</taxon>
        <taxon>Leptolyngbyales</taxon>
        <taxon>Leptolyngbyaceae</taxon>
        <taxon>Leptolyngbya group</taxon>
        <taxon>Leptolyngbya</taxon>
    </lineage>
</organism>
<accession>A0AA96WPD6</accession>
<protein>
    <submittedName>
        <fullName evidence="1">Uncharacterized protein</fullName>
    </submittedName>
</protein>
<dbReference type="EMBL" id="CP130144">
    <property type="protein sequence ID" value="WNZ43323.1"/>
    <property type="molecule type" value="Genomic_DNA"/>
</dbReference>
<reference evidence="1" key="2">
    <citation type="submission" date="2023-07" db="EMBL/GenBank/DDBJ databases">
        <authorList>
            <person name="Bai X.-H."/>
            <person name="Wang H.-H."/>
            <person name="Wang J."/>
            <person name="Ma M.-Y."/>
            <person name="Hu H.-H."/>
            <person name="Song Z.-L."/>
            <person name="Ma H.-G."/>
            <person name="Fan Y."/>
            <person name="Du C.-Y."/>
            <person name="Xu J.-C."/>
        </authorList>
    </citation>
    <scope>NUCLEOTIDE SEQUENCE</scope>
    <source>
        <strain evidence="1">CZ1</strain>
    </source>
</reference>